<dbReference type="KEGG" id="pef:A7E78_09575"/>
<keyword evidence="1" id="KW-0560">Oxidoreductase</keyword>
<dbReference type="EMBL" id="CP015519">
    <property type="protein sequence ID" value="APG28064.1"/>
    <property type="molecule type" value="Genomic_DNA"/>
</dbReference>
<dbReference type="AlphaFoldDB" id="A0A1L3GQ64"/>
<dbReference type="Pfam" id="PF00171">
    <property type="entry name" value="Aldedh"/>
    <property type="match status" value="1"/>
</dbReference>
<dbReference type="CDD" id="cd07122">
    <property type="entry name" value="ALDH_F20_ACDH"/>
    <property type="match status" value="1"/>
</dbReference>
<evidence type="ECO:0000256" key="1">
    <source>
        <dbReference type="ARBA" id="ARBA00023002"/>
    </source>
</evidence>
<dbReference type="SUPFAM" id="SSF53720">
    <property type="entry name" value="ALDH-like"/>
    <property type="match status" value="1"/>
</dbReference>
<dbReference type="Proteomes" id="UP000182517">
    <property type="component" value="Chromosome"/>
</dbReference>
<evidence type="ECO:0000313" key="3">
    <source>
        <dbReference type="EMBL" id="APG28064.1"/>
    </source>
</evidence>
<evidence type="ECO:0000259" key="2">
    <source>
        <dbReference type="Pfam" id="PF00171"/>
    </source>
</evidence>
<gene>
    <name evidence="3" type="ORF">A7E78_09575</name>
</gene>
<dbReference type="InterPro" id="IPR015590">
    <property type="entry name" value="Aldehyde_DH_dom"/>
</dbReference>
<keyword evidence="4" id="KW-1185">Reference proteome</keyword>
<dbReference type="Gene3D" id="3.40.309.10">
    <property type="entry name" value="Aldehyde Dehydrogenase, Chain A, domain 2"/>
    <property type="match status" value="1"/>
</dbReference>
<accession>A0A1L3GQ64</accession>
<name>A0A1L3GQ64_9BACT</name>
<dbReference type="OrthoDB" id="9815791at2"/>
<dbReference type="InterPro" id="IPR016162">
    <property type="entry name" value="Ald_DH_N"/>
</dbReference>
<protein>
    <recommendedName>
        <fullName evidence="2">Aldehyde dehydrogenase domain-containing protein</fullName>
    </recommendedName>
</protein>
<reference evidence="3 4" key="1">
    <citation type="journal article" date="2017" name="Genome Announc.">
        <title>Complete Genome Sequences of Two Acetylene-Fermenting Pelobacter acetylenicus Strains.</title>
        <authorList>
            <person name="Sutton J.M."/>
            <person name="Baesman S.M."/>
            <person name="Fierst J.L."/>
            <person name="Poret-Peterson A.T."/>
            <person name="Oremland R.S."/>
            <person name="Dunlap D.S."/>
            <person name="Akob D.M."/>
        </authorList>
    </citation>
    <scope>NUCLEOTIDE SEQUENCE [LARGE SCALE GENOMIC DNA]</scope>
    <source>
        <strain evidence="3 4">SFB93</strain>
    </source>
</reference>
<dbReference type="PANTHER" id="PTHR11699">
    <property type="entry name" value="ALDEHYDE DEHYDROGENASE-RELATED"/>
    <property type="match status" value="1"/>
</dbReference>
<dbReference type="STRING" id="1842532.A7E78_09575"/>
<dbReference type="InterPro" id="IPR016163">
    <property type="entry name" value="Ald_DH_C"/>
</dbReference>
<dbReference type="InterPro" id="IPR016161">
    <property type="entry name" value="Ald_DH/histidinol_DH"/>
</dbReference>
<proteinExistence type="predicted"/>
<dbReference type="GO" id="GO:0016620">
    <property type="term" value="F:oxidoreductase activity, acting on the aldehyde or oxo group of donors, NAD or NADP as acceptor"/>
    <property type="evidence" value="ECO:0007669"/>
    <property type="project" value="InterPro"/>
</dbReference>
<sequence length="449" mass="48199">MAQAMIDQLVANARAAADEFKTFTQEQVDKITAAMDEVSVANEVMLGEMAVEETGIGRADHKAIKNHLGAHIVYEYFKDKKSVGVIEEKEGVKYVAEPFGVLAAATPTTNPTSTVMFKSLIAMKTRNTIIFACHPRAQKCSVKAAELMRDAAVAAGAPANCIQWIDTPSIEATGMLFNHPDVNLILATGGNAMVKSAYSSGHPAIGVGAGNTPVFVSKSANLSVAVNNVIASKTFDNGTICSSDQSMIFDDQATCDEAVKLLIERGAYLVKPEEKAQLEAVMFDKERGVPAMQIVGKSPQAIAKLAGIEIPEDAKLLLVPLTCIGEEDWFSHEKLSPVLGYICFKDTDTAIDEAKKQLLWGGAGHTAVVHAQDEEILDKFAMEIPANRLLLNQPAVHGSVGLIYNKLPPSLTLGCGTDGNNYLGNNINYSDLLSIKTVAARIVDYERDE</sequence>
<feature type="domain" description="Aldehyde dehydrogenase" evidence="2">
    <location>
        <begin position="3"/>
        <end position="396"/>
    </location>
</feature>
<dbReference type="RefSeq" id="WP_072284024.1">
    <property type="nucleotide sequence ID" value="NZ_CP015519.1"/>
</dbReference>
<evidence type="ECO:0000313" key="4">
    <source>
        <dbReference type="Proteomes" id="UP000182517"/>
    </source>
</evidence>
<organism evidence="3 4">
    <name type="scientific">Syntrophotalea acetylenivorans</name>
    <dbReference type="NCBI Taxonomy" id="1842532"/>
    <lineage>
        <taxon>Bacteria</taxon>
        <taxon>Pseudomonadati</taxon>
        <taxon>Thermodesulfobacteriota</taxon>
        <taxon>Desulfuromonadia</taxon>
        <taxon>Desulfuromonadales</taxon>
        <taxon>Syntrophotaleaceae</taxon>
        <taxon>Syntrophotalea</taxon>
    </lineage>
</organism>
<dbReference type="Gene3D" id="3.40.605.10">
    <property type="entry name" value="Aldehyde Dehydrogenase, Chain A, domain 1"/>
    <property type="match status" value="1"/>
</dbReference>